<dbReference type="Proteomes" id="UP000033140">
    <property type="component" value="Unassembled WGS sequence"/>
</dbReference>
<protein>
    <recommendedName>
        <fullName evidence="6">Calponin-homology (CH) domain-containing protein</fullName>
    </recommendedName>
</protein>
<sequence length="763" mass="84932">MNSVSEQKPLTVDDLQPISHINGMKSLKKRRSAPVVDAVVQQDRSKRRRTDEGDSGDARPLRPVTRSANHRKTLGGGAKRVLTQTAPKISGKENALPSRPAPAQCKPPIGLQNKVSSGPLSSSDSKPFLKRRRSDEKPTTASLPARLSDRHLRSSGTTSTQSITPRTIAKPRSVLERSKSVLEKSRGASAEKYPLSSFVTKSEMYQNQSWMQQQQDVFTLLINDVFASAKLDGQVVKLLTRRDVQNVRQKMFRLYEDECHAIIQRVEAAFKFKKLHLKGSLDLVKDIGAQKAFLEALFALESQPLALALEVVTGRQTSKLLDSNRVELSEFAKEFIIQHSDASGPKLSVLEAAKLSVAKVIMMIIALDKAHTAGILTGRLFHRDACVKSTAGMLANLADGCLTGEGDMARQVQYMGHRVTYVQYPVDELDYRITNLAVDLRDGVRLTRLVEILAGPAGLSSQLRYPVVTPSQKLHNNMLALGAMRDAGVDLRLSGGTVTAQSLVDGHREKTLGLLWRIVTKWCLPSLVNESLLRQELVQLESVAEQVDDDEEDDVEQPSFENSTIALLFSWAKAACATKGFRIQNFATSFSKASGQAFTIILEHYIADLIREEGTDDKPLDCEDMLEAVGCRELFNNLGLTGNAQGRIMDQDAVIACLAILHSRVFTLLRKDHAARKIQGTWRRYLARKAGADPDEIAKYVLFVKETQAAIRIQRAFRTHLETRIQALLLHTIQLQALSRGFLVRRKFRQELETLEPEESFWL</sequence>
<keyword evidence="8" id="KW-1185">Reference proteome</keyword>
<dbReference type="STRING" id="698492.A0A0E9NDW8"/>
<reference evidence="7 8" key="3">
    <citation type="journal article" date="2015" name="Genome Announc.">
        <title>Draft Genome Sequence of the Archiascomycetous Yeast Saitoella complicata.</title>
        <authorList>
            <person name="Yamauchi K."/>
            <person name="Kondo S."/>
            <person name="Hamamoto M."/>
            <person name="Takahashi Y."/>
            <person name="Ogura Y."/>
            <person name="Hayashi T."/>
            <person name="Nishida H."/>
        </authorList>
    </citation>
    <scope>NUCLEOTIDE SEQUENCE [LARGE SCALE GENOMIC DNA]</scope>
    <source>
        <strain evidence="7 8">NRRL Y-17804</strain>
    </source>
</reference>
<name>A0A0E9NDW8_SAICN</name>
<reference evidence="7 8" key="2">
    <citation type="journal article" date="2014" name="J. Gen. Appl. Microbiol.">
        <title>The early diverging ascomycetous budding yeast Saitoella complicata has three histone deacetylases belonging to the Clr6, Hos2, and Rpd3 lineages.</title>
        <authorList>
            <person name="Nishida H."/>
            <person name="Matsumoto T."/>
            <person name="Kondo S."/>
            <person name="Hamamoto M."/>
            <person name="Yoshikawa H."/>
        </authorList>
    </citation>
    <scope>NUCLEOTIDE SEQUENCE [LARGE SCALE GENOMIC DNA]</scope>
    <source>
        <strain evidence="7 8">NRRL Y-17804</strain>
    </source>
</reference>
<dbReference type="OMA" id="FAICTIN"/>
<organism evidence="7 8">
    <name type="scientific">Saitoella complicata (strain BCRC 22490 / CBS 7301 / JCM 7358 / NBRC 10748 / NRRL Y-17804)</name>
    <dbReference type="NCBI Taxonomy" id="698492"/>
    <lineage>
        <taxon>Eukaryota</taxon>
        <taxon>Fungi</taxon>
        <taxon>Dikarya</taxon>
        <taxon>Ascomycota</taxon>
        <taxon>Taphrinomycotina</taxon>
        <taxon>Taphrinomycotina incertae sedis</taxon>
        <taxon>Saitoella</taxon>
    </lineage>
</organism>
<proteinExistence type="predicted"/>
<dbReference type="GO" id="GO:0005737">
    <property type="term" value="C:cytoplasm"/>
    <property type="evidence" value="ECO:0007669"/>
    <property type="project" value="UniProtKB-SubCell"/>
</dbReference>
<dbReference type="GO" id="GO:0000278">
    <property type="term" value="P:mitotic cell cycle"/>
    <property type="evidence" value="ECO:0007669"/>
    <property type="project" value="TreeGrafter"/>
</dbReference>
<feature type="compositionally biased region" description="Low complexity" evidence="5">
    <location>
        <begin position="116"/>
        <end position="125"/>
    </location>
</feature>
<dbReference type="InterPro" id="IPR001715">
    <property type="entry name" value="CH_dom"/>
</dbReference>
<keyword evidence="3" id="KW-0677">Repeat</keyword>
<dbReference type="Gene3D" id="1.10.418.10">
    <property type="entry name" value="Calponin-like domain"/>
    <property type="match status" value="2"/>
</dbReference>
<dbReference type="EMBL" id="BACD03000012">
    <property type="protein sequence ID" value="GAO48003.1"/>
    <property type="molecule type" value="Genomic_DNA"/>
</dbReference>
<keyword evidence="4" id="KW-0112">Calmodulin-binding</keyword>
<dbReference type="Pfam" id="PF00612">
    <property type="entry name" value="IQ"/>
    <property type="match status" value="3"/>
</dbReference>
<evidence type="ECO:0000256" key="4">
    <source>
        <dbReference type="ARBA" id="ARBA00022860"/>
    </source>
</evidence>
<dbReference type="GO" id="GO:0005516">
    <property type="term" value="F:calmodulin binding"/>
    <property type="evidence" value="ECO:0007669"/>
    <property type="project" value="UniProtKB-KW"/>
</dbReference>
<evidence type="ECO:0000313" key="8">
    <source>
        <dbReference type="Proteomes" id="UP000033140"/>
    </source>
</evidence>
<dbReference type="PROSITE" id="PS50096">
    <property type="entry name" value="IQ"/>
    <property type="match status" value="2"/>
</dbReference>
<dbReference type="AlphaFoldDB" id="A0A0E9NDW8"/>
<comment type="caution">
    <text evidence="7">The sequence shown here is derived from an EMBL/GenBank/DDBJ whole genome shotgun (WGS) entry which is preliminary data.</text>
</comment>
<dbReference type="GO" id="GO:0051295">
    <property type="term" value="P:establishment of meiotic spindle localization"/>
    <property type="evidence" value="ECO:0007669"/>
    <property type="project" value="TreeGrafter"/>
</dbReference>
<evidence type="ECO:0000313" key="7">
    <source>
        <dbReference type="EMBL" id="GAO48003.1"/>
    </source>
</evidence>
<accession>A0A0E9NDW8</accession>
<dbReference type="PANTHER" id="PTHR22706:SF1">
    <property type="entry name" value="ASSEMBLY FACTOR FOR SPINDLE MICROTUBULES"/>
    <property type="match status" value="1"/>
</dbReference>
<feature type="compositionally biased region" description="Polar residues" evidence="5">
    <location>
        <begin position="154"/>
        <end position="165"/>
    </location>
</feature>
<dbReference type="GO" id="GO:0000922">
    <property type="term" value="C:spindle pole"/>
    <property type="evidence" value="ECO:0007669"/>
    <property type="project" value="TreeGrafter"/>
</dbReference>
<feature type="domain" description="Calponin-homology (CH)" evidence="6">
    <location>
        <begin position="402"/>
        <end position="523"/>
    </location>
</feature>
<dbReference type="PANTHER" id="PTHR22706">
    <property type="entry name" value="ASSEMBLY FACTOR FOR SPINDLE MICROTUBULES"/>
    <property type="match status" value="1"/>
</dbReference>
<feature type="region of interest" description="Disordered" evidence="5">
    <location>
        <begin position="22"/>
        <end position="181"/>
    </location>
</feature>
<feature type="compositionally biased region" description="Basic and acidic residues" evidence="5">
    <location>
        <begin position="49"/>
        <end position="60"/>
    </location>
</feature>
<evidence type="ECO:0000256" key="3">
    <source>
        <dbReference type="ARBA" id="ARBA00022737"/>
    </source>
</evidence>
<keyword evidence="2" id="KW-0963">Cytoplasm</keyword>
<dbReference type="Gene3D" id="1.20.5.190">
    <property type="match status" value="1"/>
</dbReference>
<evidence type="ECO:0000256" key="2">
    <source>
        <dbReference type="ARBA" id="ARBA00022490"/>
    </source>
</evidence>
<dbReference type="Pfam" id="PF00307">
    <property type="entry name" value="CH"/>
    <property type="match status" value="1"/>
</dbReference>
<dbReference type="GO" id="GO:0007051">
    <property type="term" value="P:spindle organization"/>
    <property type="evidence" value="ECO:0007669"/>
    <property type="project" value="TreeGrafter"/>
</dbReference>
<dbReference type="SUPFAM" id="SSF47576">
    <property type="entry name" value="Calponin-homology domain, CH-domain"/>
    <property type="match status" value="1"/>
</dbReference>
<evidence type="ECO:0000259" key="6">
    <source>
        <dbReference type="PROSITE" id="PS50021"/>
    </source>
</evidence>
<evidence type="ECO:0000256" key="1">
    <source>
        <dbReference type="ARBA" id="ARBA00004496"/>
    </source>
</evidence>
<gene>
    <name evidence="7" type="ORF">G7K_2193-t1</name>
</gene>
<dbReference type="InterPro" id="IPR000048">
    <property type="entry name" value="IQ_motif_EF-hand-BS"/>
</dbReference>
<dbReference type="CDD" id="cd21223">
    <property type="entry name" value="CH_ASPM_rpt1"/>
    <property type="match status" value="1"/>
</dbReference>
<dbReference type="InterPro" id="IPR051185">
    <property type="entry name" value="ASPM"/>
</dbReference>
<comment type="subcellular location">
    <subcellularLocation>
        <location evidence="1">Cytoplasm</location>
    </subcellularLocation>
</comment>
<dbReference type="PROSITE" id="PS50021">
    <property type="entry name" value="CH"/>
    <property type="match status" value="1"/>
</dbReference>
<dbReference type="InterPro" id="IPR036872">
    <property type="entry name" value="CH_dom_sf"/>
</dbReference>
<reference evidence="7 8" key="1">
    <citation type="journal article" date="2011" name="J. Gen. Appl. Microbiol.">
        <title>Draft genome sequencing of the enigmatic yeast Saitoella complicata.</title>
        <authorList>
            <person name="Nishida H."/>
            <person name="Hamamoto M."/>
            <person name="Sugiyama J."/>
        </authorList>
    </citation>
    <scope>NUCLEOTIDE SEQUENCE [LARGE SCALE GENOMIC DNA]</scope>
    <source>
        <strain evidence="7 8">NRRL Y-17804</strain>
    </source>
</reference>
<evidence type="ECO:0000256" key="5">
    <source>
        <dbReference type="SAM" id="MobiDB-lite"/>
    </source>
</evidence>
<dbReference type="SMART" id="SM00015">
    <property type="entry name" value="IQ"/>
    <property type="match status" value="3"/>
</dbReference>